<dbReference type="RefSeq" id="WP_150623665.1">
    <property type="nucleotide sequence ID" value="NZ_CABPSM010000020.1"/>
</dbReference>
<keyword evidence="3" id="KW-1185">Reference proteome</keyword>
<reference evidence="2 3" key="1">
    <citation type="submission" date="2019-08" db="EMBL/GenBank/DDBJ databases">
        <authorList>
            <person name="Peeters C."/>
        </authorList>
    </citation>
    <scope>NUCLEOTIDE SEQUENCE [LARGE SCALE GENOMIC DNA]</scope>
    <source>
        <strain evidence="2 3">LMG 31112</strain>
    </source>
</reference>
<organism evidence="2 3">
    <name type="scientific">Pandoraea horticolens</name>
    <dbReference type="NCBI Taxonomy" id="2508298"/>
    <lineage>
        <taxon>Bacteria</taxon>
        <taxon>Pseudomonadati</taxon>
        <taxon>Pseudomonadota</taxon>
        <taxon>Betaproteobacteria</taxon>
        <taxon>Burkholderiales</taxon>
        <taxon>Burkholderiaceae</taxon>
        <taxon>Pandoraea</taxon>
    </lineage>
</organism>
<gene>
    <name evidence="2" type="ORF">PHO31112_04769</name>
</gene>
<evidence type="ECO:0000313" key="3">
    <source>
        <dbReference type="Proteomes" id="UP000343317"/>
    </source>
</evidence>
<dbReference type="AlphaFoldDB" id="A0A5E4YUT9"/>
<evidence type="ECO:0000256" key="1">
    <source>
        <dbReference type="SAM" id="MobiDB-lite"/>
    </source>
</evidence>
<proteinExistence type="predicted"/>
<protein>
    <submittedName>
        <fullName evidence="2">Uncharacterized protein</fullName>
    </submittedName>
</protein>
<sequence>MNLQLAVNSMLGRRQIRGSDSLEQAVARKLNFGHPTKVSNKTMQKLSERIRSASPDELRRTQNLLLDRGTGLSITMAARIASVHRAVVEETFARLSKAYDALGQHEQVQVALFGVGHTYGTRPLEGFLQTPKLMLPSDVIVRSPQQGDAEYGAVPHEQGNANSFPPPDPPRYDGLSFSTISANTGLSFRTLSTTSTSPAMSTFGDPEVGLAQRGAALGPVRPPPPSREPARFAGIGRKQVTLPRQPVPVAIPVPPAATLAIHGSETNAIHQLPTHSGDNTALAFDTVASQPHNRTFDPKIREMLAHPSVPEEVRIWASDTRVTEAVILIELQCNYPTVYASAASK</sequence>
<accession>A0A5E4YUT9</accession>
<name>A0A5E4YUT9_9BURK</name>
<evidence type="ECO:0000313" key="2">
    <source>
        <dbReference type="EMBL" id="VVE52217.1"/>
    </source>
</evidence>
<dbReference type="Proteomes" id="UP000343317">
    <property type="component" value="Unassembled WGS sequence"/>
</dbReference>
<dbReference type="EMBL" id="CABPSM010000020">
    <property type="protein sequence ID" value="VVE52217.1"/>
    <property type="molecule type" value="Genomic_DNA"/>
</dbReference>
<feature type="region of interest" description="Disordered" evidence="1">
    <location>
        <begin position="149"/>
        <end position="168"/>
    </location>
</feature>